<dbReference type="GO" id="GO:0030145">
    <property type="term" value="F:manganese ion binding"/>
    <property type="evidence" value="ECO:0007669"/>
    <property type="project" value="TreeGrafter"/>
</dbReference>
<evidence type="ECO:0000313" key="11">
    <source>
        <dbReference type="Proteomes" id="UP000027180"/>
    </source>
</evidence>
<dbReference type="SUPFAM" id="SSF51658">
    <property type="entry name" value="Xylose isomerase-like"/>
    <property type="match status" value="1"/>
</dbReference>
<dbReference type="EC" id="4.2.1.8" evidence="5 9"/>
<geneLocation type="plasmid" evidence="10 11">
    <name>pRetIE4771e</name>
</geneLocation>
<dbReference type="PIRSF" id="PIRSF016049">
    <property type="entry name" value="Man_dehyd"/>
    <property type="match status" value="1"/>
</dbReference>
<evidence type="ECO:0000313" key="10">
    <source>
        <dbReference type="EMBL" id="AIC31557.1"/>
    </source>
</evidence>
<evidence type="ECO:0000256" key="2">
    <source>
        <dbReference type="ARBA" id="ARBA00002713"/>
    </source>
</evidence>
<keyword evidence="10" id="KW-0614">Plasmid</keyword>
<keyword evidence="7 9" id="KW-0464">Manganese</keyword>
<dbReference type="NCBIfam" id="TIGR00695">
    <property type="entry name" value="uxuA"/>
    <property type="match status" value="1"/>
</dbReference>
<evidence type="ECO:0000256" key="8">
    <source>
        <dbReference type="ARBA" id="ARBA00023239"/>
    </source>
</evidence>
<dbReference type="GO" id="GO:0008198">
    <property type="term" value="F:ferrous iron binding"/>
    <property type="evidence" value="ECO:0007669"/>
    <property type="project" value="TreeGrafter"/>
</dbReference>
<dbReference type="AlphaFoldDB" id="A0A060ICX0"/>
<evidence type="ECO:0000256" key="5">
    <source>
        <dbReference type="ARBA" id="ARBA00012927"/>
    </source>
</evidence>
<reference evidence="10 11" key="1">
    <citation type="submission" date="2013-12" db="EMBL/GenBank/DDBJ databases">
        <title>Complete genome sequence of Rhizobium etli bv. mimosae IE4771.</title>
        <authorList>
            <person name="Bustos P."/>
            <person name="Santamaria R.I."/>
            <person name="Lozano L."/>
            <person name="Ormeno-Orrillo E."/>
            <person name="Rogel M.A."/>
            <person name="Romero D."/>
            <person name="Cevallos M.A."/>
            <person name="Martinez-Romero E."/>
            <person name="Gonzalez V."/>
        </authorList>
    </citation>
    <scope>NUCLEOTIDE SEQUENCE [LARGE SCALE GENOMIC DNA]</scope>
    <source>
        <strain evidence="10 11">IE4771</strain>
        <plasmid evidence="11">Plasmid pRetIE4771e</plasmid>
    </source>
</reference>
<dbReference type="Pfam" id="PF03786">
    <property type="entry name" value="UxuA"/>
    <property type="match status" value="1"/>
</dbReference>
<name>A0A060ICX0_RHIET</name>
<comment type="catalytic activity">
    <reaction evidence="1 9">
        <text>D-mannonate = 2-dehydro-3-deoxy-D-gluconate + H2O</text>
        <dbReference type="Rhea" id="RHEA:20097"/>
        <dbReference type="ChEBI" id="CHEBI:15377"/>
        <dbReference type="ChEBI" id="CHEBI:17767"/>
        <dbReference type="ChEBI" id="CHEBI:57990"/>
        <dbReference type="EC" id="4.2.1.8"/>
    </reaction>
</comment>
<dbReference type="InterPro" id="IPR004628">
    <property type="entry name" value="Man_deHydtase"/>
</dbReference>
<dbReference type="InterPro" id="IPR036237">
    <property type="entry name" value="Xyl_isomerase-like_sf"/>
</dbReference>
<dbReference type="UniPathway" id="UPA00246"/>
<evidence type="ECO:0000256" key="9">
    <source>
        <dbReference type="HAMAP-Rule" id="MF_00106"/>
    </source>
</evidence>
<evidence type="ECO:0000256" key="7">
    <source>
        <dbReference type="ARBA" id="ARBA00023211"/>
    </source>
</evidence>
<evidence type="ECO:0000256" key="3">
    <source>
        <dbReference type="ARBA" id="ARBA00004892"/>
    </source>
</evidence>
<comment type="cofactor">
    <cofactor evidence="9">
        <name>Fe(2+)</name>
        <dbReference type="ChEBI" id="CHEBI:29033"/>
    </cofactor>
    <cofactor evidence="9">
        <name>Mn(2+)</name>
        <dbReference type="ChEBI" id="CHEBI:29035"/>
    </cofactor>
</comment>
<dbReference type="GO" id="GO:0042840">
    <property type="term" value="P:D-glucuronate catabolic process"/>
    <property type="evidence" value="ECO:0007669"/>
    <property type="project" value="TreeGrafter"/>
</dbReference>
<keyword evidence="8 9" id="KW-0456">Lyase</keyword>
<dbReference type="KEGG" id="rei:IE4771_PE00333"/>
<dbReference type="HOGENOM" id="CLU_058621_2_0_5"/>
<dbReference type="RefSeq" id="WP_040142873.1">
    <property type="nucleotide sequence ID" value="NZ_CP006991.1"/>
</dbReference>
<accession>A0A060ICX0</accession>
<evidence type="ECO:0000256" key="4">
    <source>
        <dbReference type="ARBA" id="ARBA00007389"/>
    </source>
</evidence>
<dbReference type="NCBIfam" id="NF003027">
    <property type="entry name" value="PRK03906.1"/>
    <property type="match status" value="1"/>
</dbReference>
<comment type="similarity">
    <text evidence="4 9">Belongs to the mannonate dehydratase family.</text>
</comment>
<dbReference type="GO" id="GO:0008927">
    <property type="term" value="F:mannonate dehydratase activity"/>
    <property type="evidence" value="ECO:0007669"/>
    <property type="project" value="UniProtKB-UniRule"/>
</dbReference>
<dbReference type="HAMAP" id="MF_00106">
    <property type="entry name" value="UxuA"/>
    <property type="match status" value="1"/>
</dbReference>
<comment type="pathway">
    <text evidence="3 9">Carbohydrate metabolism; pentose and glucuronate interconversion.</text>
</comment>
<gene>
    <name evidence="9 10" type="primary">uxuA</name>
    <name evidence="10" type="ORF">IE4771_PE00333</name>
</gene>
<dbReference type="PANTHER" id="PTHR30387:SF2">
    <property type="entry name" value="MANNONATE DEHYDRATASE"/>
    <property type="match status" value="1"/>
</dbReference>
<proteinExistence type="inferred from homology"/>
<evidence type="ECO:0000256" key="1">
    <source>
        <dbReference type="ARBA" id="ARBA00001794"/>
    </source>
</evidence>
<keyword evidence="6 9" id="KW-0408">Iron</keyword>
<dbReference type="PANTHER" id="PTHR30387">
    <property type="entry name" value="MANNONATE DEHYDRATASE"/>
    <property type="match status" value="1"/>
</dbReference>
<dbReference type="OrthoDB" id="9780250at2"/>
<dbReference type="Proteomes" id="UP000027180">
    <property type="component" value="Plasmid pRetIE4771e"/>
</dbReference>
<protein>
    <recommendedName>
        <fullName evidence="5 9">Mannonate dehydratase</fullName>
        <ecNumber evidence="5 9">4.2.1.8</ecNumber>
    </recommendedName>
    <alternativeName>
        <fullName evidence="9">D-mannonate hydro-lyase</fullName>
    </alternativeName>
</protein>
<comment type="function">
    <text evidence="2 9">Catalyzes the dehydration of D-mannonate.</text>
</comment>
<dbReference type="Gene3D" id="3.20.20.150">
    <property type="entry name" value="Divalent-metal-dependent TIM barrel enzymes"/>
    <property type="match status" value="1"/>
</dbReference>
<organism evidence="10 11">
    <name type="scientific">Rhizobium etli bv. mimosae str. IE4771</name>
    <dbReference type="NCBI Taxonomy" id="1432050"/>
    <lineage>
        <taxon>Bacteria</taxon>
        <taxon>Pseudomonadati</taxon>
        <taxon>Pseudomonadota</taxon>
        <taxon>Alphaproteobacteria</taxon>
        <taxon>Hyphomicrobiales</taxon>
        <taxon>Rhizobiaceae</taxon>
        <taxon>Rhizobium/Agrobacterium group</taxon>
        <taxon>Rhizobium</taxon>
    </lineage>
</organism>
<sequence>MRQGWRWFGPEAPVTLDEVRQTGATNIVSSLHQVPIGRAWTEKEVRERQALIETTPADRSPLVWSVVESIPIPDAVKRKGGEAKAEIEAWIASLEAVAACGIPIVCYNFMPVVDWTRTELDFVTPTGATAMRFDHERFAAFDLFVLERPDAGQQYSVEDRERARLVFEAMSEEEIAEITRIITSALPGSTTEPLTIPAFREKLVAYSGIDAARLRRHLIEFLEAVTPAAEARGVKLTLHPDDPPRSLFGLPRIASTGDDYAALFDAVPSAANGMCYCTGSLGVRADNDLPAIARRFASRIHFAHLRATTREGDGRTFHESAHLEGDVDMVAVLRELVAEDKRRGGEDTIVFRSDHGHRMLDDLDKVVTPGYPAIGRMRGLAELRGILHALGAPPT</sequence>
<dbReference type="EMBL" id="CP006991">
    <property type="protein sequence ID" value="AIC31557.1"/>
    <property type="molecule type" value="Genomic_DNA"/>
</dbReference>
<evidence type="ECO:0000256" key="6">
    <source>
        <dbReference type="ARBA" id="ARBA00023004"/>
    </source>
</evidence>